<dbReference type="PANTHER" id="PTHR23028">
    <property type="entry name" value="ACETYLTRANSFERASE"/>
    <property type="match status" value="1"/>
</dbReference>
<feature type="domain" description="Acyltransferase 3" evidence="3">
    <location>
        <begin position="32"/>
        <end position="363"/>
    </location>
</feature>
<feature type="transmembrane region" description="Helical" evidence="2">
    <location>
        <begin position="224"/>
        <end position="243"/>
    </location>
</feature>
<dbReference type="PANTHER" id="PTHR23028:SF53">
    <property type="entry name" value="ACYL_TRANSF_3 DOMAIN-CONTAINING PROTEIN"/>
    <property type="match status" value="1"/>
</dbReference>
<evidence type="ECO:0000313" key="4">
    <source>
        <dbReference type="EMBL" id="GAA1756276.1"/>
    </source>
</evidence>
<feature type="region of interest" description="Disordered" evidence="1">
    <location>
        <begin position="379"/>
        <end position="399"/>
    </location>
</feature>
<keyword evidence="4" id="KW-0808">Transferase</keyword>
<feature type="transmembrane region" description="Helical" evidence="2">
    <location>
        <begin position="191"/>
        <end position="212"/>
    </location>
</feature>
<dbReference type="RefSeq" id="WP_344081696.1">
    <property type="nucleotide sequence ID" value="NZ_BAAALS010000013.1"/>
</dbReference>
<name>A0ABN2KHF3_9ACTN</name>
<sequence>MSTVAGPLPRAHLDRTDPPPGPAASALSRLPSLTGMRWAAALLVFGEHILEQYLAPHFAVSQTVESGSWRLLKFAGAWGVTFFFMLSGFVLAWSARRNDTKLAFVRRRLAKIYPNHLVTMLGAVALALAVGITVTPGQLLAHLTLTQVWLPDSHVLFALNGLSWSLCAELFFYLCFPFILPRLLRLSTRQLRIAVVALPAIVIAYQVAIMAVEHGGLRSWLTYFWPPPRLLEFVLGMVLALLVKRGQWRGPGLRTAMTALCAAMLVGMFLPDPLGRAPAVIVPVMLLLPAAALADVSGARTLWSRRWMVYLGELSFAFYMVHLLVIRAFHEFGMLPERVDVIAAVAGTAALFALSFAAAVALYHGVERPMMRVLSPRRAARPAPPAAAGDGGTTPTPRP</sequence>
<protein>
    <submittedName>
        <fullName evidence="4">Acyltransferase</fullName>
    </submittedName>
</protein>
<feature type="transmembrane region" description="Helical" evidence="2">
    <location>
        <begin position="255"/>
        <end position="271"/>
    </location>
</feature>
<keyword evidence="2" id="KW-1133">Transmembrane helix</keyword>
<feature type="transmembrane region" description="Helical" evidence="2">
    <location>
        <begin position="155"/>
        <end position="179"/>
    </location>
</feature>
<feature type="transmembrane region" description="Helical" evidence="2">
    <location>
        <begin position="116"/>
        <end position="135"/>
    </location>
</feature>
<accession>A0ABN2KHF3</accession>
<keyword evidence="2" id="KW-0472">Membrane</keyword>
<dbReference type="InterPro" id="IPR050879">
    <property type="entry name" value="Acyltransferase_3"/>
</dbReference>
<evidence type="ECO:0000313" key="5">
    <source>
        <dbReference type="Proteomes" id="UP001500655"/>
    </source>
</evidence>
<feature type="transmembrane region" description="Helical" evidence="2">
    <location>
        <begin position="277"/>
        <end position="296"/>
    </location>
</feature>
<proteinExistence type="predicted"/>
<dbReference type="Pfam" id="PF01757">
    <property type="entry name" value="Acyl_transf_3"/>
    <property type="match status" value="1"/>
</dbReference>
<evidence type="ECO:0000256" key="2">
    <source>
        <dbReference type="SAM" id="Phobius"/>
    </source>
</evidence>
<evidence type="ECO:0000259" key="3">
    <source>
        <dbReference type="Pfam" id="PF01757"/>
    </source>
</evidence>
<reference evidence="4 5" key="1">
    <citation type="journal article" date="2019" name="Int. J. Syst. Evol. Microbiol.">
        <title>The Global Catalogue of Microorganisms (GCM) 10K type strain sequencing project: providing services to taxonomists for standard genome sequencing and annotation.</title>
        <authorList>
            <consortium name="The Broad Institute Genomics Platform"/>
            <consortium name="The Broad Institute Genome Sequencing Center for Infectious Disease"/>
            <person name="Wu L."/>
            <person name="Ma J."/>
        </authorList>
    </citation>
    <scope>NUCLEOTIDE SEQUENCE [LARGE SCALE GENOMIC DNA]</scope>
    <source>
        <strain evidence="4 5">JCM 13249</strain>
    </source>
</reference>
<feature type="transmembrane region" description="Helical" evidence="2">
    <location>
        <begin position="308"/>
        <end position="329"/>
    </location>
</feature>
<keyword evidence="2" id="KW-0812">Transmembrane</keyword>
<gene>
    <name evidence="4" type="ORF">GCM10009681_29310</name>
</gene>
<keyword evidence="5" id="KW-1185">Reference proteome</keyword>
<dbReference type="InterPro" id="IPR002656">
    <property type="entry name" value="Acyl_transf_3_dom"/>
</dbReference>
<keyword evidence="4" id="KW-0012">Acyltransferase</keyword>
<dbReference type="Proteomes" id="UP001500655">
    <property type="component" value="Unassembled WGS sequence"/>
</dbReference>
<evidence type="ECO:0000256" key="1">
    <source>
        <dbReference type="SAM" id="MobiDB-lite"/>
    </source>
</evidence>
<feature type="transmembrane region" description="Helical" evidence="2">
    <location>
        <begin position="341"/>
        <end position="363"/>
    </location>
</feature>
<organism evidence="4 5">
    <name type="scientific">Luedemannella helvata</name>
    <dbReference type="NCBI Taxonomy" id="349315"/>
    <lineage>
        <taxon>Bacteria</taxon>
        <taxon>Bacillati</taxon>
        <taxon>Actinomycetota</taxon>
        <taxon>Actinomycetes</taxon>
        <taxon>Micromonosporales</taxon>
        <taxon>Micromonosporaceae</taxon>
        <taxon>Luedemannella</taxon>
    </lineage>
</organism>
<dbReference type="GO" id="GO:0016746">
    <property type="term" value="F:acyltransferase activity"/>
    <property type="evidence" value="ECO:0007669"/>
    <property type="project" value="UniProtKB-KW"/>
</dbReference>
<feature type="region of interest" description="Disordered" evidence="1">
    <location>
        <begin position="1"/>
        <end position="24"/>
    </location>
</feature>
<comment type="caution">
    <text evidence="4">The sequence shown here is derived from an EMBL/GenBank/DDBJ whole genome shotgun (WGS) entry which is preliminary data.</text>
</comment>
<dbReference type="EMBL" id="BAAALS010000013">
    <property type="protein sequence ID" value="GAA1756276.1"/>
    <property type="molecule type" value="Genomic_DNA"/>
</dbReference>
<feature type="transmembrane region" description="Helical" evidence="2">
    <location>
        <begin position="75"/>
        <end position="95"/>
    </location>
</feature>